<comment type="cofactor">
    <cofactor evidence="8">
        <name>Zn(2+)</name>
        <dbReference type="ChEBI" id="CHEBI:29105"/>
    </cofactor>
    <text evidence="8">Binds 1 zinc ion per subunit.</text>
</comment>
<evidence type="ECO:0000313" key="10">
    <source>
        <dbReference type="EMBL" id="MBO8472923.1"/>
    </source>
</evidence>
<evidence type="ECO:0000256" key="2">
    <source>
        <dbReference type="ARBA" id="ARBA00011738"/>
    </source>
</evidence>
<dbReference type="EC" id="3.5.4.33" evidence="8"/>
<keyword evidence="4 8" id="KW-0479">Metal-binding</keyword>
<feature type="domain" description="CMP/dCMP-type deaminase" evidence="9">
    <location>
        <begin position="3"/>
        <end position="125"/>
    </location>
</feature>
<organism evidence="10 11">
    <name type="scientific">Candidatus Merdivivens pullicola</name>
    <dbReference type="NCBI Taxonomy" id="2840872"/>
    <lineage>
        <taxon>Bacteria</taxon>
        <taxon>Pseudomonadati</taxon>
        <taxon>Bacteroidota</taxon>
        <taxon>Bacteroidia</taxon>
        <taxon>Bacteroidales</taxon>
        <taxon>Muribaculaceae</taxon>
        <taxon>Muribaculaceae incertae sedis</taxon>
        <taxon>Candidatus Merdivivens</taxon>
    </lineage>
</organism>
<dbReference type="SUPFAM" id="SSF53927">
    <property type="entry name" value="Cytidine deaminase-like"/>
    <property type="match status" value="1"/>
</dbReference>
<feature type="active site" description="Proton donor" evidence="8">
    <location>
        <position position="56"/>
    </location>
</feature>
<evidence type="ECO:0000313" key="11">
    <source>
        <dbReference type="Proteomes" id="UP000823604"/>
    </source>
</evidence>
<evidence type="ECO:0000256" key="1">
    <source>
        <dbReference type="ARBA" id="ARBA00010669"/>
    </source>
</evidence>
<reference evidence="10" key="2">
    <citation type="journal article" date="2021" name="PeerJ">
        <title>Extensive microbial diversity within the chicken gut microbiome revealed by metagenomics and culture.</title>
        <authorList>
            <person name="Gilroy R."/>
            <person name="Ravi A."/>
            <person name="Getino M."/>
            <person name="Pursley I."/>
            <person name="Horton D.L."/>
            <person name="Alikhan N.F."/>
            <person name="Baker D."/>
            <person name="Gharbi K."/>
            <person name="Hall N."/>
            <person name="Watson M."/>
            <person name="Adriaenssens E.M."/>
            <person name="Foster-Nyarko E."/>
            <person name="Jarju S."/>
            <person name="Secka A."/>
            <person name="Antonio M."/>
            <person name="Oren A."/>
            <person name="Chaudhuri R.R."/>
            <person name="La Ragione R."/>
            <person name="Hildebrand F."/>
            <person name="Pallen M.J."/>
        </authorList>
    </citation>
    <scope>NUCLEOTIDE SEQUENCE</scope>
    <source>
        <strain evidence="10">B1-8020</strain>
    </source>
</reference>
<dbReference type="PROSITE" id="PS00903">
    <property type="entry name" value="CYT_DCMP_DEAMINASES_1"/>
    <property type="match status" value="1"/>
</dbReference>
<dbReference type="CDD" id="cd01285">
    <property type="entry name" value="nucleoside_deaminase"/>
    <property type="match status" value="1"/>
</dbReference>
<dbReference type="HAMAP" id="MF_00972">
    <property type="entry name" value="tRNA_aden_deaminase"/>
    <property type="match status" value="1"/>
</dbReference>
<dbReference type="InterPro" id="IPR016192">
    <property type="entry name" value="APOBEC/CMP_deaminase_Zn-bd"/>
</dbReference>
<comment type="function">
    <text evidence="8">Catalyzes the deamination of adenosine to inosine at the wobble position 34 of tRNA(Arg2).</text>
</comment>
<dbReference type="PROSITE" id="PS51747">
    <property type="entry name" value="CYT_DCMP_DEAMINASES_2"/>
    <property type="match status" value="1"/>
</dbReference>
<dbReference type="Pfam" id="PF00383">
    <property type="entry name" value="dCMP_cyt_deam_1"/>
    <property type="match status" value="1"/>
</dbReference>
<dbReference type="GO" id="GO:0008270">
    <property type="term" value="F:zinc ion binding"/>
    <property type="evidence" value="ECO:0007669"/>
    <property type="project" value="UniProtKB-UniRule"/>
</dbReference>
<evidence type="ECO:0000256" key="3">
    <source>
        <dbReference type="ARBA" id="ARBA00022694"/>
    </source>
</evidence>
<dbReference type="EMBL" id="JADIMA010000042">
    <property type="protein sequence ID" value="MBO8472923.1"/>
    <property type="molecule type" value="Genomic_DNA"/>
</dbReference>
<gene>
    <name evidence="8" type="primary">tadA</name>
    <name evidence="10" type="ORF">IAB81_04770</name>
</gene>
<evidence type="ECO:0000256" key="8">
    <source>
        <dbReference type="HAMAP-Rule" id="MF_00972"/>
    </source>
</evidence>
<keyword evidence="3 8" id="KW-0819">tRNA processing</keyword>
<evidence type="ECO:0000259" key="9">
    <source>
        <dbReference type="PROSITE" id="PS51747"/>
    </source>
</evidence>
<reference evidence="10" key="1">
    <citation type="submission" date="2020-10" db="EMBL/GenBank/DDBJ databases">
        <authorList>
            <person name="Gilroy R."/>
        </authorList>
    </citation>
    <scope>NUCLEOTIDE SEQUENCE</scope>
    <source>
        <strain evidence="10">B1-8020</strain>
    </source>
</reference>
<feature type="binding site" evidence="8">
    <location>
        <position position="87"/>
    </location>
    <ligand>
        <name>Zn(2+)</name>
        <dbReference type="ChEBI" id="CHEBI:29105"/>
        <note>catalytic</note>
    </ligand>
</feature>
<dbReference type="PANTHER" id="PTHR11079">
    <property type="entry name" value="CYTOSINE DEAMINASE FAMILY MEMBER"/>
    <property type="match status" value="1"/>
</dbReference>
<feature type="binding site" evidence="8">
    <location>
        <position position="84"/>
    </location>
    <ligand>
        <name>Zn(2+)</name>
        <dbReference type="ChEBI" id="CHEBI:29105"/>
        <note>catalytic</note>
    </ligand>
</feature>
<name>A0A9D9NH52_9BACT</name>
<protein>
    <recommendedName>
        <fullName evidence="8">tRNA-specific adenosine deaminase</fullName>
        <ecNumber evidence="8">3.5.4.33</ecNumber>
    </recommendedName>
</protein>
<evidence type="ECO:0000256" key="7">
    <source>
        <dbReference type="ARBA" id="ARBA00048045"/>
    </source>
</evidence>
<evidence type="ECO:0000256" key="5">
    <source>
        <dbReference type="ARBA" id="ARBA00022801"/>
    </source>
</evidence>
<dbReference type="InterPro" id="IPR002125">
    <property type="entry name" value="CMP_dCMP_dom"/>
</dbReference>
<comment type="catalytic activity">
    <reaction evidence="7 8">
        <text>adenosine(34) in tRNA + H2O + H(+) = inosine(34) in tRNA + NH4(+)</text>
        <dbReference type="Rhea" id="RHEA:43168"/>
        <dbReference type="Rhea" id="RHEA-COMP:10373"/>
        <dbReference type="Rhea" id="RHEA-COMP:10374"/>
        <dbReference type="ChEBI" id="CHEBI:15377"/>
        <dbReference type="ChEBI" id="CHEBI:15378"/>
        <dbReference type="ChEBI" id="CHEBI:28938"/>
        <dbReference type="ChEBI" id="CHEBI:74411"/>
        <dbReference type="ChEBI" id="CHEBI:82852"/>
        <dbReference type="EC" id="3.5.4.33"/>
    </reaction>
</comment>
<comment type="caution">
    <text evidence="10">The sequence shown here is derived from an EMBL/GenBank/DDBJ whole genome shotgun (WGS) entry which is preliminary data.</text>
</comment>
<evidence type="ECO:0000256" key="6">
    <source>
        <dbReference type="ARBA" id="ARBA00022833"/>
    </source>
</evidence>
<accession>A0A9D9NH52</accession>
<proteinExistence type="inferred from homology"/>
<dbReference type="Proteomes" id="UP000823604">
    <property type="component" value="Unassembled WGS sequence"/>
</dbReference>
<evidence type="ECO:0000256" key="4">
    <source>
        <dbReference type="ARBA" id="ARBA00022723"/>
    </source>
</evidence>
<dbReference type="InterPro" id="IPR028883">
    <property type="entry name" value="tRNA_aden_deaminase"/>
</dbReference>
<dbReference type="GO" id="GO:0052717">
    <property type="term" value="F:tRNA-specific adenosine-34 deaminase activity"/>
    <property type="evidence" value="ECO:0007669"/>
    <property type="project" value="UniProtKB-UniRule"/>
</dbReference>
<dbReference type="GO" id="GO:0002100">
    <property type="term" value="P:tRNA wobble adenosine to inosine editing"/>
    <property type="evidence" value="ECO:0007669"/>
    <property type="project" value="UniProtKB-UniRule"/>
</dbReference>
<keyword evidence="6 8" id="KW-0862">Zinc</keyword>
<comment type="subunit">
    <text evidence="2 8">Homodimer.</text>
</comment>
<feature type="binding site" evidence="8">
    <location>
        <position position="54"/>
    </location>
    <ligand>
        <name>Zn(2+)</name>
        <dbReference type="ChEBI" id="CHEBI:29105"/>
        <note>catalytic</note>
    </ligand>
</feature>
<dbReference type="AlphaFoldDB" id="A0A9D9NH52"/>
<keyword evidence="5 8" id="KW-0378">Hydrolase</keyword>
<dbReference type="InterPro" id="IPR016193">
    <property type="entry name" value="Cytidine_deaminase-like"/>
</dbReference>
<sequence>MNGNEEKYMRQALVQAMQAYEADEVPIGAVIVHDGRIIARAYNMTEHLNDPTAHAEMQAITMATEYIGGKYLCDCEIYVTVEPCPMCAAALSWAQISRVVYGAPDPKRGYSLFSPSLLHPRTEVVPGVLEEECRQVITDFFKGKR</sequence>
<dbReference type="Gene3D" id="3.40.140.10">
    <property type="entry name" value="Cytidine Deaminase, domain 2"/>
    <property type="match status" value="1"/>
</dbReference>
<dbReference type="PANTHER" id="PTHR11079:SF202">
    <property type="entry name" value="TRNA-SPECIFIC ADENOSINE DEAMINASE"/>
    <property type="match status" value="1"/>
</dbReference>
<comment type="similarity">
    <text evidence="1">Belongs to the cytidine and deoxycytidylate deaminase family. ADAT2 subfamily.</text>
</comment>